<reference evidence="1" key="1">
    <citation type="journal article" date="2023" name="Mol. Phylogenet. Evol.">
        <title>Genome-scale phylogeny and comparative genomics of the fungal order Sordariales.</title>
        <authorList>
            <person name="Hensen N."/>
            <person name="Bonometti L."/>
            <person name="Westerberg I."/>
            <person name="Brannstrom I.O."/>
            <person name="Guillou S."/>
            <person name="Cros-Aarteil S."/>
            <person name="Calhoun S."/>
            <person name="Haridas S."/>
            <person name="Kuo A."/>
            <person name="Mondo S."/>
            <person name="Pangilinan J."/>
            <person name="Riley R."/>
            <person name="LaButti K."/>
            <person name="Andreopoulos B."/>
            <person name="Lipzen A."/>
            <person name="Chen C."/>
            <person name="Yan M."/>
            <person name="Daum C."/>
            <person name="Ng V."/>
            <person name="Clum A."/>
            <person name="Steindorff A."/>
            <person name="Ohm R.A."/>
            <person name="Martin F."/>
            <person name="Silar P."/>
            <person name="Natvig D.O."/>
            <person name="Lalanne C."/>
            <person name="Gautier V."/>
            <person name="Ament-Velasquez S.L."/>
            <person name="Kruys A."/>
            <person name="Hutchinson M.I."/>
            <person name="Powell A.J."/>
            <person name="Barry K."/>
            <person name="Miller A.N."/>
            <person name="Grigoriev I.V."/>
            <person name="Debuchy R."/>
            <person name="Gladieux P."/>
            <person name="Hiltunen Thoren M."/>
            <person name="Johannesson H."/>
        </authorList>
    </citation>
    <scope>NUCLEOTIDE SEQUENCE</scope>
    <source>
        <strain evidence="1">FGSC 1904</strain>
    </source>
</reference>
<protein>
    <submittedName>
        <fullName evidence="1">Uncharacterized protein</fullName>
    </submittedName>
</protein>
<reference evidence="1" key="2">
    <citation type="submission" date="2023-07" db="EMBL/GenBank/DDBJ databases">
        <authorList>
            <consortium name="Lawrence Berkeley National Laboratory"/>
            <person name="Haridas S."/>
            <person name="Hensen N."/>
            <person name="Bonometti L."/>
            <person name="Westerberg I."/>
            <person name="Brannstrom I.O."/>
            <person name="Guillou S."/>
            <person name="Cros-Aarteil S."/>
            <person name="Calhoun S."/>
            <person name="Kuo A."/>
            <person name="Mondo S."/>
            <person name="Pangilinan J."/>
            <person name="Riley R."/>
            <person name="LaButti K."/>
            <person name="Andreopoulos B."/>
            <person name="Lipzen A."/>
            <person name="Chen C."/>
            <person name="Yanf M."/>
            <person name="Daum C."/>
            <person name="Ng V."/>
            <person name="Clum A."/>
            <person name="Steindorff A."/>
            <person name="Ohm R."/>
            <person name="Martin F."/>
            <person name="Silar P."/>
            <person name="Natvig D."/>
            <person name="Lalanne C."/>
            <person name="Gautier V."/>
            <person name="Ament-velasquez S.L."/>
            <person name="Kruys A."/>
            <person name="Hutchinson M.I."/>
            <person name="Powell A.J."/>
            <person name="Barry K."/>
            <person name="Miller A.N."/>
            <person name="Grigoriev I.V."/>
            <person name="Debuchy R."/>
            <person name="Gladieux P."/>
            <person name="Thoren M.H."/>
            <person name="Johannesson H."/>
        </authorList>
    </citation>
    <scope>NUCLEOTIDE SEQUENCE</scope>
    <source>
        <strain evidence="1">FGSC 1904</strain>
    </source>
</reference>
<gene>
    <name evidence="1" type="ORF">B0T20DRAFT_326209</name>
</gene>
<feature type="non-terminal residue" evidence="1">
    <location>
        <position position="1"/>
    </location>
</feature>
<sequence>HYYLEHRFCSRGPLCTSGYGWTNTSNDLYVQPYGIVRRTRTCEQAGKTWGGCAGESHLGPGSDIKTSEFMCRFC</sequence>
<evidence type="ECO:0000313" key="1">
    <source>
        <dbReference type="EMBL" id="KAK3399536.1"/>
    </source>
</evidence>
<accession>A0AAE0PGL5</accession>
<dbReference type="Proteomes" id="UP001281003">
    <property type="component" value="Unassembled WGS sequence"/>
</dbReference>
<comment type="caution">
    <text evidence="1">The sequence shown here is derived from an EMBL/GenBank/DDBJ whole genome shotgun (WGS) entry which is preliminary data.</text>
</comment>
<dbReference type="AlphaFoldDB" id="A0AAE0PGL5"/>
<proteinExistence type="predicted"/>
<evidence type="ECO:0000313" key="2">
    <source>
        <dbReference type="Proteomes" id="UP001281003"/>
    </source>
</evidence>
<feature type="non-terminal residue" evidence="1">
    <location>
        <position position="74"/>
    </location>
</feature>
<dbReference type="EMBL" id="JAUTDP010000005">
    <property type="protein sequence ID" value="KAK3399536.1"/>
    <property type="molecule type" value="Genomic_DNA"/>
</dbReference>
<keyword evidence="2" id="KW-1185">Reference proteome</keyword>
<name>A0AAE0PGL5_SORBR</name>
<organism evidence="1 2">
    <name type="scientific">Sordaria brevicollis</name>
    <dbReference type="NCBI Taxonomy" id="83679"/>
    <lineage>
        <taxon>Eukaryota</taxon>
        <taxon>Fungi</taxon>
        <taxon>Dikarya</taxon>
        <taxon>Ascomycota</taxon>
        <taxon>Pezizomycotina</taxon>
        <taxon>Sordariomycetes</taxon>
        <taxon>Sordariomycetidae</taxon>
        <taxon>Sordariales</taxon>
        <taxon>Sordariaceae</taxon>
        <taxon>Sordaria</taxon>
    </lineage>
</organism>